<evidence type="ECO:0000256" key="2">
    <source>
        <dbReference type="ARBA" id="ARBA00022801"/>
    </source>
</evidence>
<keyword evidence="2 4" id="KW-0378">Hydrolase</keyword>
<evidence type="ECO:0000313" key="5">
    <source>
        <dbReference type="Proteomes" id="UP000464468"/>
    </source>
</evidence>
<dbReference type="InterPro" id="IPR029058">
    <property type="entry name" value="AB_hydrolase_fold"/>
</dbReference>
<evidence type="ECO:0000259" key="3">
    <source>
        <dbReference type="Pfam" id="PF20434"/>
    </source>
</evidence>
<dbReference type="Gene3D" id="3.40.50.1820">
    <property type="entry name" value="alpha/beta hydrolase"/>
    <property type="match status" value="1"/>
</dbReference>
<dbReference type="SUPFAM" id="SSF53474">
    <property type="entry name" value="alpha/beta-Hydrolases"/>
    <property type="match status" value="1"/>
</dbReference>
<organism evidence="4 5">
    <name type="scientific">Sphingomonas changnyeongensis</name>
    <dbReference type="NCBI Taxonomy" id="2698679"/>
    <lineage>
        <taxon>Bacteria</taxon>
        <taxon>Pseudomonadati</taxon>
        <taxon>Pseudomonadota</taxon>
        <taxon>Alphaproteobacteria</taxon>
        <taxon>Sphingomonadales</taxon>
        <taxon>Sphingomonadaceae</taxon>
        <taxon>Sphingomonas</taxon>
    </lineage>
</organism>
<accession>A0A7Z2NU98</accession>
<dbReference type="AlphaFoldDB" id="A0A7Z2NU98"/>
<dbReference type="PANTHER" id="PTHR48081">
    <property type="entry name" value="AB HYDROLASE SUPERFAMILY PROTEIN C4A8.06C"/>
    <property type="match status" value="1"/>
</dbReference>
<name>A0A7Z2NU98_9SPHN</name>
<comment type="similarity">
    <text evidence="1">Belongs to the 'GDXG' lipolytic enzyme family.</text>
</comment>
<dbReference type="InterPro" id="IPR050300">
    <property type="entry name" value="GDXG_lipolytic_enzyme"/>
</dbReference>
<gene>
    <name evidence="4" type="ORF">GVO57_02760</name>
</gene>
<dbReference type="InterPro" id="IPR049492">
    <property type="entry name" value="BD-FAE-like_dom"/>
</dbReference>
<dbReference type="GO" id="GO:0016787">
    <property type="term" value="F:hydrolase activity"/>
    <property type="evidence" value="ECO:0007669"/>
    <property type="project" value="UniProtKB-KW"/>
</dbReference>
<evidence type="ECO:0000313" key="4">
    <source>
        <dbReference type="EMBL" id="QHL89943.1"/>
    </source>
</evidence>
<protein>
    <submittedName>
        <fullName evidence="4">Alpha/beta hydrolase fold domain-containing protein</fullName>
    </submittedName>
</protein>
<reference evidence="4 5" key="1">
    <citation type="submission" date="2020-01" db="EMBL/GenBank/DDBJ databases">
        <title>Sphingomonas sp. C33 whole genome sequece.</title>
        <authorList>
            <person name="Park C."/>
        </authorList>
    </citation>
    <scope>NUCLEOTIDE SEQUENCE [LARGE SCALE GENOMIC DNA]</scope>
    <source>
        <strain evidence="4 5">C33</strain>
    </source>
</reference>
<dbReference type="EMBL" id="CP047895">
    <property type="protein sequence ID" value="QHL89943.1"/>
    <property type="molecule type" value="Genomic_DNA"/>
</dbReference>
<dbReference type="Proteomes" id="UP000464468">
    <property type="component" value="Chromosome"/>
</dbReference>
<dbReference type="Pfam" id="PF20434">
    <property type="entry name" value="BD-FAE"/>
    <property type="match status" value="1"/>
</dbReference>
<dbReference type="InterPro" id="IPR002168">
    <property type="entry name" value="Lipase_GDXG_HIS_AS"/>
</dbReference>
<dbReference type="KEGG" id="schy:GVO57_02760"/>
<evidence type="ECO:0000256" key="1">
    <source>
        <dbReference type="ARBA" id="ARBA00010515"/>
    </source>
</evidence>
<proteinExistence type="inferred from homology"/>
<keyword evidence="5" id="KW-1185">Reference proteome</keyword>
<dbReference type="RefSeq" id="WP_160591646.1">
    <property type="nucleotide sequence ID" value="NZ_CP047895.1"/>
</dbReference>
<feature type="domain" description="BD-FAE-like" evidence="3">
    <location>
        <begin position="60"/>
        <end position="152"/>
    </location>
</feature>
<sequence>MARRMDWIGLIVAAGLLLGATPNIADRTGAPRLVAAPLTLTRISYGPDPRQTIGLFRRGAAKRPLIVYLHGGGWSAGTPAAGEGSQAEHFTRTGHAYATIGYRFVGTVRVEDQLAEIAGAVARLARMPGIDGNRIVLIGHSSGGHLAAMLGADPAWLEGAGVPLGAVRGVILLDPAALDVTAVLGTGARGGAIDAFFRPAFGDDPARQWALSPLAHAGAPNAAGWLMLHDVANPGSGWQCRALARDLVRAGAGPVYVQPVAGTSHVRLNDDIGKPLDPATAQIDAFLDQLLSG</sequence>
<dbReference type="PROSITE" id="PS01173">
    <property type="entry name" value="LIPASE_GDXG_HIS"/>
    <property type="match status" value="1"/>
</dbReference>